<dbReference type="PANTHER" id="PTHR31845:SF21">
    <property type="entry name" value="REGULATORY PROTEIN LEU3"/>
    <property type="match status" value="1"/>
</dbReference>
<dbReference type="PANTHER" id="PTHR31845">
    <property type="entry name" value="FINGER DOMAIN PROTEIN, PUTATIVE-RELATED"/>
    <property type="match status" value="1"/>
</dbReference>
<feature type="region of interest" description="Disordered" evidence="6">
    <location>
        <begin position="66"/>
        <end position="85"/>
    </location>
</feature>
<keyword evidence="5" id="KW-0539">Nucleus</keyword>
<dbReference type="Proteomes" id="UP000770015">
    <property type="component" value="Unassembled WGS sequence"/>
</dbReference>
<evidence type="ECO:0000256" key="3">
    <source>
        <dbReference type="ARBA" id="ARBA00023125"/>
    </source>
</evidence>
<keyword evidence="2" id="KW-0805">Transcription regulation</keyword>
<dbReference type="InterPro" id="IPR051089">
    <property type="entry name" value="prtT"/>
</dbReference>
<dbReference type="AlphaFoldDB" id="A0A9P8VB47"/>
<dbReference type="GO" id="GO:0005634">
    <property type="term" value="C:nucleus"/>
    <property type="evidence" value="ECO:0007669"/>
    <property type="project" value="UniProtKB-SubCell"/>
</dbReference>
<dbReference type="CDD" id="cd12148">
    <property type="entry name" value="fungal_TF_MHR"/>
    <property type="match status" value="1"/>
</dbReference>
<evidence type="ECO:0008006" key="9">
    <source>
        <dbReference type="Google" id="ProtNLM"/>
    </source>
</evidence>
<keyword evidence="4" id="KW-0804">Transcription</keyword>
<evidence type="ECO:0000256" key="5">
    <source>
        <dbReference type="ARBA" id="ARBA00023242"/>
    </source>
</evidence>
<reference evidence="7" key="1">
    <citation type="journal article" date="2021" name="Nat. Commun.">
        <title>Genetic determinants of endophytism in the Arabidopsis root mycobiome.</title>
        <authorList>
            <person name="Mesny F."/>
            <person name="Miyauchi S."/>
            <person name="Thiergart T."/>
            <person name="Pickel B."/>
            <person name="Atanasova L."/>
            <person name="Karlsson M."/>
            <person name="Huettel B."/>
            <person name="Barry K.W."/>
            <person name="Haridas S."/>
            <person name="Chen C."/>
            <person name="Bauer D."/>
            <person name="Andreopoulos W."/>
            <person name="Pangilinan J."/>
            <person name="LaButti K."/>
            <person name="Riley R."/>
            <person name="Lipzen A."/>
            <person name="Clum A."/>
            <person name="Drula E."/>
            <person name="Henrissat B."/>
            <person name="Kohler A."/>
            <person name="Grigoriev I.V."/>
            <person name="Martin F.M."/>
            <person name="Hacquard S."/>
        </authorList>
    </citation>
    <scope>NUCLEOTIDE SEQUENCE</scope>
    <source>
        <strain evidence="7">MPI-SDFR-AT-0117</strain>
    </source>
</reference>
<name>A0A9P8VB47_9PEZI</name>
<dbReference type="EMBL" id="JAGSXJ010000012">
    <property type="protein sequence ID" value="KAH6686642.1"/>
    <property type="molecule type" value="Genomic_DNA"/>
</dbReference>
<evidence type="ECO:0000313" key="7">
    <source>
        <dbReference type="EMBL" id="KAH6686642.1"/>
    </source>
</evidence>
<comment type="caution">
    <text evidence="7">The sequence shown here is derived from an EMBL/GenBank/DDBJ whole genome shotgun (WGS) entry which is preliminary data.</text>
</comment>
<keyword evidence="8" id="KW-1185">Reference proteome</keyword>
<dbReference type="GO" id="GO:0000976">
    <property type="term" value="F:transcription cis-regulatory region binding"/>
    <property type="evidence" value="ECO:0007669"/>
    <property type="project" value="TreeGrafter"/>
</dbReference>
<organism evidence="7 8">
    <name type="scientific">Plectosphaerella plurivora</name>
    <dbReference type="NCBI Taxonomy" id="936078"/>
    <lineage>
        <taxon>Eukaryota</taxon>
        <taxon>Fungi</taxon>
        <taxon>Dikarya</taxon>
        <taxon>Ascomycota</taxon>
        <taxon>Pezizomycotina</taxon>
        <taxon>Sordariomycetes</taxon>
        <taxon>Hypocreomycetidae</taxon>
        <taxon>Glomerellales</taxon>
        <taxon>Plectosphaerellaceae</taxon>
        <taxon>Plectosphaerella</taxon>
    </lineage>
</organism>
<evidence type="ECO:0000256" key="4">
    <source>
        <dbReference type="ARBA" id="ARBA00023163"/>
    </source>
</evidence>
<sequence length="357" mass="39745">MLAGLMLQIGTQMGLHRAQYAQDFAKAPLNLGSEDITCWRRIWEWCTVVAQSVSIGCGFPLPLQQPDAERTTPTSHGGSNSESTRDFRRRLELFRDRVSSSLTPNVRSSGEQAASPERLILYRLLGADLLELSQPGASRMELDAWHLAAARVHLHAFYLFDHASTPGYQDFICTTYLSARALISSTLALDARQPRGFLEHCPFSCYQVFVCASVIVLKILFNGFFRTLLDDVDEGTKLIEGAIAALRKMSVMNNDLPARLGGVIGFFCALPDMTAIGGTTMHDLQLKHVTNRLSMSVVYDCLWTWRRHFIAMDRGDRRQDDVASFETNGQAGASDDFGDVQGMLGFDFALESWDFLA</sequence>
<dbReference type="GO" id="GO:0000981">
    <property type="term" value="F:DNA-binding transcription factor activity, RNA polymerase II-specific"/>
    <property type="evidence" value="ECO:0007669"/>
    <property type="project" value="TreeGrafter"/>
</dbReference>
<evidence type="ECO:0000256" key="6">
    <source>
        <dbReference type="SAM" id="MobiDB-lite"/>
    </source>
</evidence>
<feature type="compositionally biased region" description="Polar residues" evidence="6">
    <location>
        <begin position="71"/>
        <end position="82"/>
    </location>
</feature>
<comment type="subcellular location">
    <subcellularLocation>
        <location evidence="1">Nucleus</location>
    </subcellularLocation>
</comment>
<keyword evidence="3" id="KW-0238">DNA-binding</keyword>
<evidence type="ECO:0000256" key="1">
    <source>
        <dbReference type="ARBA" id="ARBA00004123"/>
    </source>
</evidence>
<proteinExistence type="predicted"/>
<gene>
    <name evidence="7" type="ORF">F5X68DRAFT_207592</name>
</gene>
<dbReference type="OrthoDB" id="4836680at2759"/>
<accession>A0A9P8VB47</accession>
<protein>
    <recommendedName>
        <fullName evidence="9">Transcription factor domain-containing protein</fullName>
    </recommendedName>
</protein>
<evidence type="ECO:0000313" key="8">
    <source>
        <dbReference type="Proteomes" id="UP000770015"/>
    </source>
</evidence>
<evidence type="ECO:0000256" key="2">
    <source>
        <dbReference type="ARBA" id="ARBA00023015"/>
    </source>
</evidence>